<sequence>MTLFFLSLHLVQVSPVSGQDPSIIPDSAPPAEGSGDDDLRAHAIEQPLAIKQPLAFEQTEFAVNKEGYVSLNWNEVPGASEYVLLDAQQRVQYRGAFPVAFVSGLSNGTYPFHVQAKNADGEVIAKTQIPAVVVVRHWPMKYASGLFFVGLAVFLILVFLITWGSWRAPPERDEPSEDHS</sequence>
<name>A0ABP8MG66_9BACT</name>
<accession>A0ABP8MG66</accession>
<reference evidence="4" key="1">
    <citation type="journal article" date="2019" name="Int. J. Syst. Evol. Microbiol.">
        <title>The Global Catalogue of Microorganisms (GCM) 10K type strain sequencing project: providing services to taxonomists for standard genome sequencing and annotation.</title>
        <authorList>
            <consortium name="The Broad Institute Genomics Platform"/>
            <consortium name="The Broad Institute Genome Sequencing Center for Infectious Disease"/>
            <person name="Wu L."/>
            <person name="Ma J."/>
        </authorList>
    </citation>
    <scope>NUCLEOTIDE SEQUENCE [LARGE SCALE GENOMIC DNA]</scope>
    <source>
        <strain evidence="4">JCM 17759</strain>
    </source>
</reference>
<keyword evidence="2" id="KW-0812">Transmembrane</keyword>
<evidence type="ECO:0000313" key="4">
    <source>
        <dbReference type="Proteomes" id="UP001500840"/>
    </source>
</evidence>
<keyword evidence="4" id="KW-1185">Reference proteome</keyword>
<organism evidence="3 4">
    <name type="scientific">Novipirellula rosea</name>
    <dbReference type="NCBI Taxonomy" id="1031540"/>
    <lineage>
        <taxon>Bacteria</taxon>
        <taxon>Pseudomonadati</taxon>
        <taxon>Planctomycetota</taxon>
        <taxon>Planctomycetia</taxon>
        <taxon>Pirellulales</taxon>
        <taxon>Pirellulaceae</taxon>
        <taxon>Novipirellula</taxon>
    </lineage>
</organism>
<gene>
    <name evidence="3" type="ORF">GCM10023156_12710</name>
</gene>
<keyword evidence="2" id="KW-1133">Transmembrane helix</keyword>
<comment type="caution">
    <text evidence="3">The sequence shown here is derived from an EMBL/GenBank/DDBJ whole genome shotgun (WGS) entry which is preliminary data.</text>
</comment>
<protein>
    <recommendedName>
        <fullName evidence="5">Fibronectin type-III domain-containing protein</fullName>
    </recommendedName>
</protein>
<dbReference type="RefSeq" id="WP_345320461.1">
    <property type="nucleotide sequence ID" value="NZ_BAABGA010000017.1"/>
</dbReference>
<evidence type="ECO:0000256" key="1">
    <source>
        <dbReference type="SAM" id="MobiDB-lite"/>
    </source>
</evidence>
<evidence type="ECO:0008006" key="5">
    <source>
        <dbReference type="Google" id="ProtNLM"/>
    </source>
</evidence>
<feature type="region of interest" description="Disordered" evidence="1">
    <location>
        <begin position="16"/>
        <end position="37"/>
    </location>
</feature>
<dbReference type="EMBL" id="BAABGA010000017">
    <property type="protein sequence ID" value="GAA4448905.1"/>
    <property type="molecule type" value="Genomic_DNA"/>
</dbReference>
<keyword evidence="2" id="KW-0472">Membrane</keyword>
<feature type="transmembrane region" description="Helical" evidence="2">
    <location>
        <begin position="142"/>
        <end position="163"/>
    </location>
</feature>
<evidence type="ECO:0000313" key="3">
    <source>
        <dbReference type="EMBL" id="GAA4448905.1"/>
    </source>
</evidence>
<dbReference type="Proteomes" id="UP001500840">
    <property type="component" value="Unassembled WGS sequence"/>
</dbReference>
<proteinExistence type="predicted"/>
<evidence type="ECO:0000256" key="2">
    <source>
        <dbReference type="SAM" id="Phobius"/>
    </source>
</evidence>